<keyword evidence="12" id="KW-0472">Membrane</keyword>
<feature type="domain" description="Response regulatory" evidence="16">
    <location>
        <begin position="576"/>
        <end position="692"/>
    </location>
</feature>
<dbReference type="Gene3D" id="3.30.450.20">
    <property type="entry name" value="PAS domain"/>
    <property type="match status" value="1"/>
</dbReference>
<evidence type="ECO:0000256" key="2">
    <source>
        <dbReference type="ARBA" id="ARBA00004651"/>
    </source>
</evidence>
<dbReference type="InterPro" id="IPR003594">
    <property type="entry name" value="HATPase_dom"/>
</dbReference>
<dbReference type="EMBL" id="PDGH01000124">
    <property type="protein sequence ID" value="POB44660.1"/>
    <property type="molecule type" value="Genomic_DNA"/>
</dbReference>
<dbReference type="Pfam" id="PF08448">
    <property type="entry name" value="PAS_4"/>
    <property type="match status" value="1"/>
</dbReference>
<feature type="coiled-coil region" evidence="14">
    <location>
        <begin position="138"/>
        <end position="183"/>
    </location>
</feature>
<dbReference type="NCBIfam" id="TIGR00229">
    <property type="entry name" value="sensory_box"/>
    <property type="match status" value="1"/>
</dbReference>
<dbReference type="InterPro" id="IPR005467">
    <property type="entry name" value="His_kinase_dom"/>
</dbReference>
<dbReference type="CDD" id="cd17546">
    <property type="entry name" value="REC_hyHK_CKI1_RcsC-like"/>
    <property type="match status" value="1"/>
</dbReference>
<evidence type="ECO:0000256" key="12">
    <source>
        <dbReference type="ARBA" id="ARBA00023136"/>
    </source>
</evidence>
<keyword evidence="7" id="KW-0547">Nucleotide-binding</keyword>
<sequence length="897" mass="101444">MSSIVFHEDDHEMHEKVVLDCFSKLWHHSVDFMFIMAVEPNGEFSLYENNPASKRIMGLNENTAIHRFNIRETWSDEVVEGLYETYRKAIAHGSPVSYEQYASLNGSSIFVDTLFVPIFDEIGNPQFVCGVSRDISKIKEAEKIAVEANVRLKEYTEALEGINSDLDEKVKKRTCELEKATQEIESVYRAKSAFLSRMSHEIRTPVNAIVGLASMMRKTKLTSAQQIYLEKISQASQFLAEVVNDTLDLSKLEAGKLEIEQVEFSPEKIMQEAVNIMALKAYDKNLDLAVNISTNLPEILIGDPLRIKQITINLLSNAIKFTEKGYINLVVEYDHDNSILKWSVIDTGKGISDINKVSLFQLFNQLEKSTSREYGGTGLGLAISQQLSYLMGGEVFVESVLGQGSCFSVKVPLSQSVRNKSNLYDGINNNTGNILLVDNSPASSLAIRDMLSEIGFDVDLCDDVTCALSKIQQSCIRKEPYNKIMIDMQMFSQKELYLLFDAFNGYYQGDELIKIDRLGRTLKNENRDSIDWMLEKPLFLSSLISVCNNSVYNKSNTTISSSTNGLKRQFDWGGYSILVVDDNEINQQVIRGYLSDTGINIVSVMNGKDAIEYLNEREFDIVLMDINMPNMDGFETTSIIRRYFNDTELPIVAVTAYSSEDVLEKVVSVGMSAHLSKPICGKKLYETLSSFLTSYDIKQDDKIGLQEGLDYFSYHNVLNIPLALQRLQGRRSLLLEVLDGFYHRYFNSDLVLKPFDISDKHLFDECHSLKSSSSYIGAETLLSLCQNVKPSENPLSIRREINIELGHVLRSICEIGKSNFTVKLESGNEVLDYINLLMEQLSQSNFSAKQTVEILLQCHFCSDDMKSILNDIYILIENVEFEDAHDIAQILTIRKDS</sequence>
<evidence type="ECO:0000256" key="9">
    <source>
        <dbReference type="ARBA" id="ARBA00022840"/>
    </source>
</evidence>
<evidence type="ECO:0000313" key="19">
    <source>
        <dbReference type="Proteomes" id="UP000237466"/>
    </source>
</evidence>
<dbReference type="PANTHER" id="PTHR45339:SF1">
    <property type="entry name" value="HYBRID SIGNAL TRANSDUCTION HISTIDINE KINASE J"/>
    <property type="match status" value="1"/>
</dbReference>
<dbReference type="AlphaFoldDB" id="A0A2S3QZJ7"/>
<evidence type="ECO:0000259" key="15">
    <source>
        <dbReference type="PROSITE" id="PS50109"/>
    </source>
</evidence>
<dbReference type="Proteomes" id="UP000237466">
    <property type="component" value="Unassembled WGS sequence"/>
</dbReference>
<evidence type="ECO:0000256" key="10">
    <source>
        <dbReference type="ARBA" id="ARBA00022989"/>
    </source>
</evidence>
<comment type="caution">
    <text evidence="18">The sequence shown here is derived from an EMBL/GenBank/DDBJ whole genome shotgun (WGS) entry which is preliminary data.</text>
</comment>
<keyword evidence="11" id="KW-0902">Two-component regulatory system</keyword>
<evidence type="ECO:0000256" key="4">
    <source>
        <dbReference type="ARBA" id="ARBA00022475"/>
    </source>
</evidence>
<evidence type="ECO:0000259" key="17">
    <source>
        <dbReference type="PROSITE" id="PS50113"/>
    </source>
</evidence>
<dbReference type="SUPFAM" id="SSF55874">
    <property type="entry name" value="ATPase domain of HSP90 chaperone/DNA topoisomerase II/histidine kinase"/>
    <property type="match status" value="1"/>
</dbReference>
<protein>
    <recommendedName>
        <fullName evidence="3">histidine kinase</fullName>
        <ecNumber evidence="3">2.7.13.3</ecNumber>
    </recommendedName>
</protein>
<dbReference type="CDD" id="cd16922">
    <property type="entry name" value="HATPase_EvgS-ArcB-TorS-like"/>
    <property type="match status" value="1"/>
</dbReference>
<evidence type="ECO:0000256" key="6">
    <source>
        <dbReference type="ARBA" id="ARBA00022692"/>
    </source>
</evidence>
<evidence type="ECO:0000256" key="11">
    <source>
        <dbReference type="ARBA" id="ARBA00023012"/>
    </source>
</evidence>
<feature type="domain" description="Histidine kinase" evidence="15">
    <location>
        <begin position="197"/>
        <end position="415"/>
    </location>
</feature>
<dbReference type="InterPro" id="IPR004358">
    <property type="entry name" value="Sig_transdc_His_kin-like_C"/>
</dbReference>
<dbReference type="InterPro" id="IPR036097">
    <property type="entry name" value="HisK_dim/P_sf"/>
</dbReference>
<keyword evidence="5 13" id="KW-0597">Phosphoprotein</keyword>
<feature type="modified residue" description="4-aspartylphosphate" evidence="13">
    <location>
        <position position="625"/>
    </location>
</feature>
<dbReference type="InterPro" id="IPR000014">
    <property type="entry name" value="PAS"/>
</dbReference>
<keyword evidence="10" id="KW-1133">Transmembrane helix</keyword>
<dbReference type="CDD" id="cd00130">
    <property type="entry name" value="PAS"/>
    <property type="match status" value="1"/>
</dbReference>
<dbReference type="EC" id="2.7.13.3" evidence="3"/>
<dbReference type="Pfam" id="PF00072">
    <property type="entry name" value="Response_reg"/>
    <property type="match status" value="1"/>
</dbReference>
<evidence type="ECO:0000256" key="1">
    <source>
        <dbReference type="ARBA" id="ARBA00000085"/>
    </source>
</evidence>
<evidence type="ECO:0000256" key="8">
    <source>
        <dbReference type="ARBA" id="ARBA00022801"/>
    </source>
</evidence>
<evidence type="ECO:0000256" key="14">
    <source>
        <dbReference type="SAM" id="Coils"/>
    </source>
</evidence>
<evidence type="ECO:0000256" key="3">
    <source>
        <dbReference type="ARBA" id="ARBA00012438"/>
    </source>
</evidence>
<dbReference type="InterPro" id="IPR000700">
    <property type="entry name" value="PAS-assoc_C"/>
</dbReference>
<name>A0A2S3QZJ7_VIBVL</name>
<dbReference type="SUPFAM" id="SSF47384">
    <property type="entry name" value="Homodimeric domain of signal transducing histidine kinase"/>
    <property type="match status" value="1"/>
</dbReference>
<dbReference type="CDD" id="cd00082">
    <property type="entry name" value="HisKA"/>
    <property type="match status" value="1"/>
</dbReference>
<dbReference type="PROSITE" id="PS50109">
    <property type="entry name" value="HIS_KIN"/>
    <property type="match status" value="1"/>
</dbReference>
<evidence type="ECO:0000256" key="7">
    <source>
        <dbReference type="ARBA" id="ARBA00022741"/>
    </source>
</evidence>
<dbReference type="InterPro" id="IPR003661">
    <property type="entry name" value="HisK_dim/P_dom"/>
</dbReference>
<dbReference type="Pfam" id="PF00512">
    <property type="entry name" value="HisKA"/>
    <property type="match status" value="1"/>
</dbReference>
<dbReference type="Gene3D" id="3.40.50.2300">
    <property type="match status" value="2"/>
</dbReference>
<evidence type="ECO:0000256" key="13">
    <source>
        <dbReference type="PROSITE-ProRule" id="PRU00169"/>
    </source>
</evidence>
<dbReference type="InterPro" id="IPR011006">
    <property type="entry name" value="CheY-like_superfamily"/>
</dbReference>
<dbReference type="Pfam" id="PF02518">
    <property type="entry name" value="HATPase_c"/>
    <property type="match status" value="1"/>
</dbReference>
<reference evidence="18 19" key="1">
    <citation type="journal article" date="2018" name="Front. Microbiol.">
        <title>Phylogeny of Vibrio vulnificus from the Analysis of the Core-Genome: Implications for Intra-Species Taxonomy.</title>
        <authorList>
            <person name="Roig F.J."/>
            <person name="Gonzalez-Candelas F."/>
            <person name="Sanjuan E."/>
            <person name="Fouz B."/>
            <person name="Feil E.J."/>
            <person name="Llorens C."/>
            <person name="Baker-Austin C."/>
            <person name="Oliver J.D."/>
            <person name="Danin-Poleg Y."/>
            <person name="Gibas C.J."/>
            <person name="Kashi Y."/>
            <person name="Gulig P.A."/>
            <person name="Morrison S.S."/>
            <person name="Amaro C."/>
        </authorList>
    </citation>
    <scope>NUCLEOTIDE SEQUENCE [LARGE SCALE GENOMIC DNA]</scope>
    <source>
        <strain evidence="18 19">CECT4608</strain>
    </source>
</reference>
<comment type="catalytic activity">
    <reaction evidence="1">
        <text>ATP + protein L-histidine = ADP + protein N-phospho-L-histidine.</text>
        <dbReference type="EC" id="2.7.13.3"/>
    </reaction>
</comment>
<dbReference type="GO" id="GO:0005886">
    <property type="term" value="C:plasma membrane"/>
    <property type="evidence" value="ECO:0007669"/>
    <property type="project" value="UniProtKB-SubCell"/>
</dbReference>
<evidence type="ECO:0000313" key="18">
    <source>
        <dbReference type="EMBL" id="POB44660.1"/>
    </source>
</evidence>
<dbReference type="PROSITE" id="PS50113">
    <property type="entry name" value="PAC"/>
    <property type="match status" value="1"/>
</dbReference>
<keyword evidence="9" id="KW-0067">ATP-binding</keyword>
<keyword evidence="6" id="KW-0812">Transmembrane</keyword>
<dbReference type="Gene3D" id="3.30.565.10">
    <property type="entry name" value="Histidine kinase-like ATPase, C-terminal domain"/>
    <property type="match status" value="1"/>
</dbReference>
<dbReference type="SMART" id="SM00387">
    <property type="entry name" value="HATPase_c"/>
    <property type="match status" value="1"/>
</dbReference>
<evidence type="ECO:0000256" key="5">
    <source>
        <dbReference type="ARBA" id="ARBA00022553"/>
    </source>
</evidence>
<proteinExistence type="predicted"/>
<dbReference type="PANTHER" id="PTHR45339">
    <property type="entry name" value="HYBRID SIGNAL TRANSDUCTION HISTIDINE KINASE J"/>
    <property type="match status" value="1"/>
</dbReference>
<dbReference type="InterPro" id="IPR036890">
    <property type="entry name" value="HATPase_C_sf"/>
</dbReference>
<dbReference type="SUPFAM" id="SSF47226">
    <property type="entry name" value="Histidine-containing phosphotransfer domain, HPT domain"/>
    <property type="match status" value="1"/>
</dbReference>
<dbReference type="SUPFAM" id="SSF52172">
    <property type="entry name" value="CheY-like"/>
    <property type="match status" value="2"/>
</dbReference>
<keyword evidence="8" id="KW-0378">Hydrolase</keyword>
<dbReference type="SUPFAM" id="SSF55785">
    <property type="entry name" value="PYP-like sensor domain (PAS domain)"/>
    <property type="match status" value="1"/>
</dbReference>
<accession>A0A2S3QZJ7</accession>
<dbReference type="GO" id="GO:0000155">
    <property type="term" value="F:phosphorelay sensor kinase activity"/>
    <property type="evidence" value="ECO:0007669"/>
    <property type="project" value="InterPro"/>
</dbReference>
<dbReference type="InterPro" id="IPR035965">
    <property type="entry name" value="PAS-like_dom_sf"/>
</dbReference>
<dbReference type="GO" id="GO:0005524">
    <property type="term" value="F:ATP binding"/>
    <property type="evidence" value="ECO:0007669"/>
    <property type="project" value="UniProtKB-KW"/>
</dbReference>
<dbReference type="RefSeq" id="WP_103200945.1">
    <property type="nucleotide sequence ID" value="NZ_JASMUA010000005.1"/>
</dbReference>
<feature type="domain" description="PAC" evidence="17">
    <location>
        <begin position="94"/>
        <end position="147"/>
    </location>
</feature>
<dbReference type="InterPro" id="IPR013656">
    <property type="entry name" value="PAS_4"/>
</dbReference>
<dbReference type="GO" id="GO:0016787">
    <property type="term" value="F:hydrolase activity"/>
    <property type="evidence" value="ECO:0007669"/>
    <property type="project" value="UniProtKB-KW"/>
</dbReference>
<evidence type="ECO:0000259" key="16">
    <source>
        <dbReference type="PROSITE" id="PS50110"/>
    </source>
</evidence>
<comment type="subcellular location">
    <subcellularLocation>
        <location evidence="2">Cell membrane</location>
        <topology evidence="2">Multi-pass membrane protein</topology>
    </subcellularLocation>
</comment>
<dbReference type="InterPro" id="IPR001789">
    <property type="entry name" value="Sig_transdc_resp-reg_receiver"/>
</dbReference>
<dbReference type="InterPro" id="IPR036641">
    <property type="entry name" value="HPT_dom_sf"/>
</dbReference>
<organism evidence="18 19">
    <name type="scientific">Vibrio vulnificus</name>
    <dbReference type="NCBI Taxonomy" id="672"/>
    <lineage>
        <taxon>Bacteria</taxon>
        <taxon>Pseudomonadati</taxon>
        <taxon>Pseudomonadota</taxon>
        <taxon>Gammaproteobacteria</taxon>
        <taxon>Vibrionales</taxon>
        <taxon>Vibrionaceae</taxon>
        <taxon>Vibrio</taxon>
    </lineage>
</organism>
<dbReference type="SMART" id="SM00448">
    <property type="entry name" value="REC"/>
    <property type="match status" value="1"/>
</dbReference>
<gene>
    <name evidence="18" type="ORF">CRN52_18855</name>
</gene>
<dbReference type="Gene3D" id="1.10.287.130">
    <property type="match status" value="1"/>
</dbReference>
<keyword evidence="4" id="KW-1003">Cell membrane</keyword>
<dbReference type="FunFam" id="3.30.565.10:FF:000010">
    <property type="entry name" value="Sensor histidine kinase RcsC"/>
    <property type="match status" value="1"/>
</dbReference>
<dbReference type="PRINTS" id="PR00344">
    <property type="entry name" value="BCTRLSENSOR"/>
</dbReference>
<dbReference type="PROSITE" id="PS50110">
    <property type="entry name" value="RESPONSE_REGULATORY"/>
    <property type="match status" value="1"/>
</dbReference>
<keyword evidence="14" id="KW-0175">Coiled coil</keyword>
<dbReference type="SMART" id="SM00388">
    <property type="entry name" value="HisKA"/>
    <property type="match status" value="1"/>
</dbReference>